<accession>A0A0V1KVB3</accession>
<dbReference type="Proteomes" id="UP000054721">
    <property type="component" value="Unassembled WGS sequence"/>
</dbReference>
<sequence length="71" mass="8000">MYSRPGARAWYLFEFSEKSTNKCTNIPCLSKAVAYSSSFVPMKEIRNQVPYAPVYNSGLEIFNGTSPVLLE</sequence>
<evidence type="ECO:0000313" key="1">
    <source>
        <dbReference type="EMBL" id="KRZ51046.1"/>
    </source>
</evidence>
<protein>
    <submittedName>
        <fullName evidence="1">Uncharacterized protein</fullName>
    </submittedName>
</protein>
<dbReference type="AlphaFoldDB" id="A0A0V1KVB3"/>
<proteinExistence type="predicted"/>
<name>A0A0V1KVB3_9BILA</name>
<dbReference type="OrthoDB" id="5932997at2759"/>
<reference evidence="1 3" key="1">
    <citation type="submission" date="2015-05" db="EMBL/GenBank/DDBJ databases">
        <title>Evolution of Trichinella species and genotypes.</title>
        <authorList>
            <person name="Korhonen P.K."/>
            <person name="Edoardo P."/>
            <person name="Giuseppe L.R."/>
            <person name="Gasser R.B."/>
        </authorList>
    </citation>
    <scope>NUCLEOTIDE SEQUENCE [LARGE SCALE GENOMIC DNA]</scope>
    <source>
        <strain evidence="1">ISS10</strain>
    </source>
</reference>
<evidence type="ECO:0000313" key="3">
    <source>
        <dbReference type="Proteomes" id="UP000054721"/>
    </source>
</evidence>
<comment type="caution">
    <text evidence="1">The sequence shown here is derived from an EMBL/GenBank/DDBJ whole genome shotgun (WGS) entry which is preliminary data.</text>
</comment>
<evidence type="ECO:0000313" key="2">
    <source>
        <dbReference type="EMBL" id="KRZ53869.1"/>
    </source>
</evidence>
<dbReference type="EMBL" id="JYDW01000152">
    <property type="protein sequence ID" value="KRZ53869.1"/>
    <property type="molecule type" value="Genomic_DNA"/>
</dbReference>
<keyword evidence="3" id="KW-1185">Reference proteome</keyword>
<gene>
    <name evidence="1" type="ORF">T02_11937</name>
    <name evidence="2" type="ORF">T02_385</name>
</gene>
<organism evidence="1 3">
    <name type="scientific">Trichinella nativa</name>
    <dbReference type="NCBI Taxonomy" id="6335"/>
    <lineage>
        <taxon>Eukaryota</taxon>
        <taxon>Metazoa</taxon>
        <taxon>Ecdysozoa</taxon>
        <taxon>Nematoda</taxon>
        <taxon>Enoplea</taxon>
        <taxon>Dorylaimia</taxon>
        <taxon>Trichinellida</taxon>
        <taxon>Trichinellidae</taxon>
        <taxon>Trichinella</taxon>
    </lineage>
</organism>
<dbReference type="EMBL" id="JYDW01000241">
    <property type="protein sequence ID" value="KRZ51046.1"/>
    <property type="molecule type" value="Genomic_DNA"/>
</dbReference>